<dbReference type="Proteomes" id="UP000774617">
    <property type="component" value="Unassembled WGS sequence"/>
</dbReference>
<accession>A0ABQ8FTX6</accession>
<gene>
    <name evidence="1" type="ORF">B0J12DRAFT_704912</name>
</gene>
<organism evidence="1 2">
    <name type="scientific">Macrophomina phaseolina</name>
    <dbReference type="NCBI Taxonomy" id="35725"/>
    <lineage>
        <taxon>Eukaryota</taxon>
        <taxon>Fungi</taxon>
        <taxon>Dikarya</taxon>
        <taxon>Ascomycota</taxon>
        <taxon>Pezizomycotina</taxon>
        <taxon>Dothideomycetes</taxon>
        <taxon>Dothideomycetes incertae sedis</taxon>
        <taxon>Botryosphaeriales</taxon>
        <taxon>Botryosphaeriaceae</taxon>
        <taxon>Macrophomina</taxon>
    </lineage>
</organism>
<protein>
    <submittedName>
        <fullName evidence="1">Uncharacterized protein</fullName>
    </submittedName>
</protein>
<keyword evidence="2" id="KW-1185">Reference proteome</keyword>
<dbReference type="EMBL" id="JAGTJR010000055">
    <property type="protein sequence ID" value="KAH7026808.1"/>
    <property type="molecule type" value="Genomic_DNA"/>
</dbReference>
<sequence>MLVAPGKWSEEYIVTTDPTVLGFSRCVRPFGQPPVDSQSTKGSAMISLVADRAPTTLYTDDFKVNALMGYKIKPFTPLRSRASIYTSQQPRSIPYNETTIAPQYKLVWDVATNPGFPVPSRRRRESSPGRVYTLKTFSTPLKHSENFSTAAETYIPNIEPSQPHSHTDESLTFWRRHINRSAVKFITAVHGTTAICVELFKQHQHTGHYDRKHRGQRYIHQTSSPGCTHLHPLQHFASRPIGLEAHHVRPNGGFEPYRAPA</sequence>
<proteinExistence type="predicted"/>
<evidence type="ECO:0000313" key="2">
    <source>
        <dbReference type="Proteomes" id="UP000774617"/>
    </source>
</evidence>
<comment type="caution">
    <text evidence="1">The sequence shown here is derived from an EMBL/GenBank/DDBJ whole genome shotgun (WGS) entry which is preliminary data.</text>
</comment>
<evidence type="ECO:0000313" key="1">
    <source>
        <dbReference type="EMBL" id="KAH7026808.1"/>
    </source>
</evidence>
<name>A0ABQ8FTX6_9PEZI</name>
<reference evidence="1 2" key="1">
    <citation type="journal article" date="2021" name="Nat. Commun.">
        <title>Genetic determinants of endophytism in the Arabidopsis root mycobiome.</title>
        <authorList>
            <person name="Mesny F."/>
            <person name="Miyauchi S."/>
            <person name="Thiergart T."/>
            <person name="Pickel B."/>
            <person name="Atanasova L."/>
            <person name="Karlsson M."/>
            <person name="Huettel B."/>
            <person name="Barry K.W."/>
            <person name="Haridas S."/>
            <person name="Chen C."/>
            <person name="Bauer D."/>
            <person name="Andreopoulos W."/>
            <person name="Pangilinan J."/>
            <person name="LaButti K."/>
            <person name="Riley R."/>
            <person name="Lipzen A."/>
            <person name="Clum A."/>
            <person name="Drula E."/>
            <person name="Henrissat B."/>
            <person name="Kohler A."/>
            <person name="Grigoriev I.V."/>
            <person name="Martin F.M."/>
            <person name="Hacquard S."/>
        </authorList>
    </citation>
    <scope>NUCLEOTIDE SEQUENCE [LARGE SCALE GENOMIC DNA]</scope>
    <source>
        <strain evidence="1 2">MPI-SDFR-AT-0080</strain>
    </source>
</reference>